<dbReference type="RefSeq" id="WP_155250291.1">
    <property type="nucleotide sequence ID" value="NZ_JAEKMV010000020.1"/>
</dbReference>
<sequence>MATKITVIAARAISFSLAGQRGVRVFTTAPLLMPDPCGDPSLTCATAAVAIVQSATARPAVGHNGSVAGEDLKACHVFNDKK</sequence>
<accession>A0AAE4UE56</accession>
<dbReference type="EMBL" id="JAWLLD010000016">
    <property type="protein sequence ID" value="MDV7013709.1"/>
    <property type="molecule type" value="Genomic_DNA"/>
</dbReference>
<dbReference type="AlphaFoldDB" id="A0AAE4UE56"/>
<gene>
    <name evidence="1" type="ORF">R4F53_15585</name>
</gene>
<dbReference type="Proteomes" id="UP001187143">
    <property type="component" value="Unassembled WGS sequence"/>
</dbReference>
<proteinExistence type="predicted"/>
<name>A0AAE4UE56_MYCIT</name>
<organism evidence="1 2">
    <name type="scientific">Mycobacterium intracellulare</name>
    <dbReference type="NCBI Taxonomy" id="1767"/>
    <lineage>
        <taxon>Bacteria</taxon>
        <taxon>Bacillati</taxon>
        <taxon>Actinomycetota</taxon>
        <taxon>Actinomycetes</taxon>
        <taxon>Mycobacteriales</taxon>
        <taxon>Mycobacteriaceae</taxon>
        <taxon>Mycobacterium</taxon>
        <taxon>Mycobacterium avium complex (MAC)</taxon>
    </lineage>
</organism>
<protein>
    <submittedName>
        <fullName evidence="1">Uncharacterized protein</fullName>
    </submittedName>
</protein>
<evidence type="ECO:0000313" key="1">
    <source>
        <dbReference type="EMBL" id="MDV7013709.1"/>
    </source>
</evidence>
<reference evidence="1" key="1">
    <citation type="submission" date="2023-10" db="EMBL/GenBank/DDBJ databases">
        <title>Characterization and genome sequence of Mycobacterium intracellulare ABSURDO, a novel pathogenic isolate with three colony morphotypes that vary in growth and acid-fastness.</title>
        <authorList>
            <person name="Jude B.A."/>
            <person name="Robinson R.T."/>
        </authorList>
    </citation>
    <scope>NUCLEOTIDE SEQUENCE</scope>
    <source>
        <strain evidence="1">ABSURDO Component B</strain>
    </source>
</reference>
<comment type="caution">
    <text evidence="1">The sequence shown here is derived from an EMBL/GenBank/DDBJ whole genome shotgun (WGS) entry which is preliminary data.</text>
</comment>
<evidence type="ECO:0000313" key="2">
    <source>
        <dbReference type="Proteomes" id="UP001187143"/>
    </source>
</evidence>